<comment type="function">
    <text evidence="4">Has an important function as a repair enzyme for proteins that have been inactivated by oxidation. Catalyzes the reversible oxidation-reduction of methionine sulfoxide in proteins to methionine.</text>
</comment>
<dbReference type="HAMAP" id="MF_01401">
    <property type="entry name" value="MsrA"/>
    <property type="match status" value="1"/>
</dbReference>
<sequence>MAIATFAAGCFWGVELTFAELSGVTETAVGYMGGSSEHPDYQAVCQGDTGHAEVVQVVFDTEQLSYEALLAVFWQCHNPTTLNRQGPDVGTQYRSVIFYQDEAQRVLAEQSKADMDAAGVFAQPVVTQILPVATFWRAEEYHQQYLAKRGQGHCRL</sequence>
<proteinExistence type="inferred from homology"/>
<keyword evidence="1 4" id="KW-0560">Oxidoreductase</keyword>
<name>A0A5J6LB60_9GAMM</name>
<feature type="active site" evidence="4">
    <location>
        <position position="10"/>
    </location>
</feature>
<dbReference type="SUPFAM" id="SSF55068">
    <property type="entry name" value="Peptide methionine sulfoxide reductase"/>
    <property type="match status" value="1"/>
</dbReference>
<evidence type="ECO:0000256" key="4">
    <source>
        <dbReference type="HAMAP-Rule" id="MF_01401"/>
    </source>
</evidence>
<dbReference type="Pfam" id="PF01625">
    <property type="entry name" value="PMSR"/>
    <property type="match status" value="1"/>
</dbReference>
<dbReference type="NCBIfam" id="TIGR00401">
    <property type="entry name" value="msrA"/>
    <property type="match status" value="1"/>
</dbReference>
<dbReference type="GO" id="GO:0008113">
    <property type="term" value="F:peptide-methionine (S)-S-oxide reductase activity"/>
    <property type="evidence" value="ECO:0007669"/>
    <property type="project" value="UniProtKB-UniRule"/>
</dbReference>
<evidence type="ECO:0000259" key="5">
    <source>
        <dbReference type="Pfam" id="PF01625"/>
    </source>
</evidence>
<dbReference type="InterPro" id="IPR036509">
    <property type="entry name" value="Met_Sox_Rdtase_MsrA_sf"/>
</dbReference>
<evidence type="ECO:0000256" key="1">
    <source>
        <dbReference type="ARBA" id="ARBA00023002"/>
    </source>
</evidence>
<evidence type="ECO:0000256" key="2">
    <source>
        <dbReference type="ARBA" id="ARBA00047806"/>
    </source>
</evidence>
<comment type="catalytic activity">
    <reaction evidence="3 4">
        <text>[thioredoxin]-disulfide + L-methionine + H2O = L-methionine (S)-S-oxide + [thioredoxin]-dithiol</text>
        <dbReference type="Rhea" id="RHEA:19993"/>
        <dbReference type="Rhea" id="RHEA-COMP:10698"/>
        <dbReference type="Rhea" id="RHEA-COMP:10700"/>
        <dbReference type="ChEBI" id="CHEBI:15377"/>
        <dbReference type="ChEBI" id="CHEBI:29950"/>
        <dbReference type="ChEBI" id="CHEBI:50058"/>
        <dbReference type="ChEBI" id="CHEBI:57844"/>
        <dbReference type="ChEBI" id="CHEBI:58772"/>
        <dbReference type="EC" id="1.8.4.11"/>
    </reaction>
</comment>
<accession>A0A5J6LB60</accession>
<organism evidence="6 7">
    <name type="scientific">Nitrincola iocasae</name>
    <dbReference type="NCBI Taxonomy" id="2614693"/>
    <lineage>
        <taxon>Bacteria</taxon>
        <taxon>Pseudomonadati</taxon>
        <taxon>Pseudomonadota</taxon>
        <taxon>Gammaproteobacteria</taxon>
        <taxon>Oceanospirillales</taxon>
        <taxon>Oceanospirillaceae</taxon>
        <taxon>Nitrincola</taxon>
    </lineage>
</organism>
<dbReference type="GO" id="GO:0033744">
    <property type="term" value="F:L-methionine:thioredoxin-disulfide S-oxidoreductase activity"/>
    <property type="evidence" value="ECO:0007669"/>
    <property type="project" value="RHEA"/>
</dbReference>
<evidence type="ECO:0000313" key="6">
    <source>
        <dbReference type="EMBL" id="QEW05797.1"/>
    </source>
</evidence>
<dbReference type="AlphaFoldDB" id="A0A5J6LB60"/>
<dbReference type="KEGG" id="nik:F5I99_04455"/>
<dbReference type="Gene3D" id="3.30.1060.10">
    <property type="entry name" value="Peptide methionine sulphoxide reductase MsrA"/>
    <property type="match status" value="1"/>
</dbReference>
<evidence type="ECO:0000256" key="3">
    <source>
        <dbReference type="ARBA" id="ARBA00048782"/>
    </source>
</evidence>
<evidence type="ECO:0000313" key="7">
    <source>
        <dbReference type="Proteomes" id="UP000325606"/>
    </source>
</evidence>
<dbReference type="Proteomes" id="UP000325606">
    <property type="component" value="Chromosome"/>
</dbReference>
<protein>
    <recommendedName>
        <fullName evidence="4">Peptide methionine sulfoxide reductase MsrA</fullName>
        <shortName evidence="4">Protein-methionine-S-oxide reductase</shortName>
        <ecNumber evidence="4">1.8.4.11</ecNumber>
    </recommendedName>
    <alternativeName>
        <fullName evidence="4">Peptide-methionine (S)-S-oxide reductase</fullName>
        <shortName evidence="4">Peptide Met(O) reductase</shortName>
    </alternativeName>
</protein>
<dbReference type="EC" id="1.8.4.11" evidence="4"/>
<dbReference type="PANTHER" id="PTHR43774:SF1">
    <property type="entry name" value="PEPTIDE METHIONINE SULFOXIDE REDUCTASE MSRA 2"/>
    <property type="match status" value="1"/>
</dbReference>
<dbReference type="PANTHER" id="PTHR43774">
    <property type="entry name" value="PEPTIDE METHIONINE SULFOXIDE REDUCTASE"/>
    <property type="match status" value="1"/>
</dbReference>
<comment type="similarity">
    <text evidence="4">Belongs to the MsrA Met sulfoxide reductase family.</text>
</comment>
<dbReference type="EMBL" id="CP044222">
    <property type="protein sequence ID" value="QEW05797.1"/>
    <property type="molecule type" value="Genomic_DNA"/>
</dbReference>
<reference evidence="6 7" key="1">
    <citation type="submission" date="2019-09" db="EMBL/GenBank/DDBJ databases">
        <title>Nitrincola iocasae sp. nov., a bacterium isolated from the sediment collected at a cold seep field in South China Sea.</title>
        <authorList>
            <person name="Zhang H."/>
            <person name="Wang H."/>
            <person name="Li C."/>
        </authorList>
    </citation>
    <scope>NUCLEOTIDE SEQUENCE [LARGE SCALE GENOMIC DNA]</scope>
    <source>
        <strain evidence="6 7">KXZD1103</strain>
    </source>
</reference>
<keyword evidence="7" id="KW-1185">Reference proteome</keyword>
<dbReference type="RefSeq" id="WP_151053840.1">
    <property type="nucleotide sequence ID" value="NZ_CP044222.1"/>
</dbReference>
<comment type="catalytic activity">
    <reaction evidence="2 4">
        <text>L-methionyl-[protein] + [thioredoxin]-disulfide + H2O = L-methionyl-(S)-S-oxide-[protein] + [thioredoxin]-dithiol</text>
        <dbReference type="Rhea" id="RHEA:14217"/>
        <dbReference type="Rhea" id="RHEA-COMP:10698"/>
        <dbReference type="Rhea" id="RHEA-COMP:10700"/>
        <dbReference type="Rhea" id="RHEA-COMP:12313"/>
        <dbReference type="Rhea" id="RHEA-COMP:12315"/>
        <dbReference type="ChEBI" id="CHEBI:15377"/>
        <dbReference type="ChEBI" id="CHEBI:16044"/>
        <dbReference type="ChEBI" id="CHEBI:29950"/>
        <dbReference type="ChEBI" id="CHEBI:44120"/>
        <dbReference type="ChEBI" id="CHEBI:50058"/>
        <dbReference type="EC" id="1.8.4.11"/>
    </reaction>
</comment>
<dbReference type="InterPro" id="IPR002569">
    <property type="entry name" value="Met_Sox_Rdtase_MsrA_dom"/>
</dbReference>
<gene>
    <name evidence="4 6" type="primary">msrA</name>
    <name evidence="6" type="ORF">F5I99_04455</name>
</gene>
<feature type="domain" description="Peptide methionine sulphoxide reductase MsrA" evidence="5">
    <location>
        <begin position="4"/>
        <end position="154"/>
    </location>
</feature>